<keyword evidence="2" id="KW-1133">Transmembrane helix</keyword>
<proteinExistence type="predicted"/>
<keyword evidence="4" id="KW-1185">Reference proteome</keyword>
<dbReference type="PANTHER" id="PTHR37215:SF1">
    <property type="entry name" value="ACYL-COA-BINDING DOMAIN PROTEIN"/>
    <property type="match status" value="1"/>
</dbReference>
<evidence type="ECO:0000313" key="3">
    <source>
        <dbReference type="EMBL" id="KAI0530560.1"/>
    </source>
</evidence>
<dbReference type="AlphaFoldDB" id="A0A8T3CDR8"/>
<sequence length="151" mass="17458">MVKIFPFLPDAYQIVLVSDPVMGRRSNATMGLRRKTLILGFVVALLLGTVIYFRLWSIDSSFTVDDREELRRQFDRANMEAMDESAAWRMKYDAEFDKSRKFEDELVKVKAAQAGTNERLIALRKENESLKKKVELLMSTKEHCNCNNSSI</sequence>
<dbReference type="PANTHER" id="PTHR37215">
    <property type="entry name" value="ACYL-COA-BINDING DOMAIN PROTEIN"/>
    <property type="match status" value="1"/>
</dbReference>
<protein>
    <submittedName>
        <fullName evidence="3">Uncharacterized protein</fullName>
    </submittedName>
</protein>
<organism evidence="3 4">
    <name type="scientific">Dendrobium nobile</name>
    <name type="common">Orchid</name>
    <dbReference type="NCBI Taxonomy" id="94219"/>
    <lineage>
        <taxon>Eukaryota</taxon>
        <taxon>Viridiplantae</taxon>
        <taxon>Streptophyta</taxon>
        <taxon>Embryophyta</taxon>
        <taxon>Tracheophyta</taxon>
        <taxon>Spermatophyta</taxon>
        <taxon>Magnoliopsida</taxon>
        <taxon>Liliopsida</taxon>
        <taxon>Asparagales</taxon>
        <taxon>Orchidaceae</taxon>
        <taxon>Epidendroideae</taxon>
        <taxon>Malaxideae</taxon>
        <taxon>Dendrobiinae</taxon>
        <taxon>Dendrobium</taxon>
    </lineage>
</organism>
<evidence type="ECO:0000256" key="1">
    <source>
        <dbReference type="SAM" id="Coils"/>
    </source>
</evidence>
<reference evidence="3" key="1">
    <citation type="journal article" date="2022" name="Front. Genet.">
        <title>Chromosome-Scale Assembly of the Dendrobium nobile Genome Provides Insights Into the Molecular Mechanism of the Biosynthesis of the Medicinal Active Ingredient of Dendrobium.</title>
        <authorList>
            <person name="Xu Q."/>
            <person name="Niu S.-C."/>
            <person name="Li K.-L."/>
            <person name="Zheng P.-J."/>
            <person name="Zhang X.-J."/>
            <person name="Jia Y."/>
            <person name="Liu Y."/>
            <person name="Niu Y.-X."/>
            <person name="Yu L.-H."/>
            <person name="Chen D.-F."/>
            <person name="Zhang G.-Q."/>
        </authorList>
    </citation>
    <scope>NUCLEOTIDE SEQUENCE</scope>
    <source>
        <tissue evidence="3">Leaf</tissue>
    </source>
</reference>
<feature type="coiled-coil region" evidence="1">
    <location>
        <begin position="113"/>
        <end position="140"/>
    </location>
</feature>
<keyword evidence="2" id="KW-0812">Transmembrane</keyword>
<dbReference type="OrthoDB" id="782563at2759"/>
<dbReference type="Proteomes" id="UP000829196">
    <property type="component" value="Unassembled WGS sequence"/>
</dbReference>
<gene>
    <name evidence="3" type="ORF">KFK09_000104</name>
</gene>
<evidence type="ECO:0000256" key="2">
    <source>
        <dbReference type="SAM" id="Phobius"/>
    </source>
</evidence>
<dbReference type="SMR" id="A0A8T3CDR8"/>
<name>A0A8T3CDR8_DENNO</name>
<evidence type="ECO:0000313" key="4">
    <source>
        <dbReference type="Proteomes" id="UP000829196"/>
    </source>
</evidence>
<keyword evidence="2" id="KW-0472">Membrane</keyword>
<comment type="caution">
    <text evidence="3">The sequence shown here is derived from an EMBL/GenBank/DDBJ whole genome shotgun (WGS) entry which is preliminary data.</text>
</comment>
<accession>A0A8T3CDR8</accession>
<feature type="transmembrane region" description="Helical" evidence="2">
    <location>
        <begin position="37"/>
        <end position="56"/>
    </location>
</feature>
<keyword evidence="1" id="KW-0175">Coiled coil</keyword>
<dbReference type="EMBL" id="JAGYWB010000001">
    <property type="protein sequence ID" value="KAI0530560.1"/>
    <property type="molecule type" value="Genomic_DNA"/>
</dbReference>